<keyword evidence="2" id="KW-1185">Reference proteome</keyword>
<evidence type="ECO:0000313" key="1">
    <source>
        <dbReference type="EMBL" id="MFJ1267583.1"/>
    </source>
</evidence>
<dbReference type="SUPFAM" id="SSF56399">
    <property type="entry name" value="ADP-ribosylation"/>
    <property type="match status" value="1"/>
</dbReference>
<evidence type="ECO:0000313" key="2">
    <source>
        <dbReference type="Proteomes" id="UP001615550"/>
    </source>
</evidence>
<organism evidence="1 2">
    <name type="scientific">Legionella lytica</name>
    <dbReference type="NCBI Taxonomy" id="96232"/>
    <lineage>
        <taxon>Bacteria</taxon>
        <taxon>Pseudomonadati</taxon>
        <taxon>Pseudomonadota</taxon>
        <taxon>Gammaproteobacteria</taxon>
        <taxon>Legionellales</taxon>
        <taxon>Legionellaceae</taxon>
        <taxon>Legionella</taxon>
    </lineage>
</organism>
<dbReference type="PROSITE" id="PS51996">
    <property type="entry name" value="TR_MART"/>
    <property type="match status" value="1"/>
</dbReference>
<dbReference type="RefSeq" id="WP_400186285.1">
    <property type="nucleotide sequence ID" value="NZ_JBGORX010000001.1"/>
</dbReference>
<comment type="caution">
    <text evidence="1">The sequence shown here is derived from an EMBL/GenBank/DDBJ whole genome shotgun (WGS) entry which is preliminary data.</text>
</comment>
<gene>
    <name evidence="1" type="ORF">ACD661_03310</name>
</gene>
<dbReference type="Proteomes" id="UP001615550">
    <property type="component" value="Unassembled WGS sequence"/>
</dbReference>
<name>A0ABW8D4I1_9GAMM</name>
<dbReference type="Gene3D" id="3.90.176.10">
    <property type="entry name" value="Toxin ADP-ribosyltransferase, Chain A, domain 1"/>
    <property type="match status" value="1"/>
</dbReference>
<reference evidence="1 2" key="1">
    <citation type="submission" date="2024-08" db="EMBL/GenBank/DDBJ databases">
        <title>Draft Genome Sequence of Legionella lytica strain DSB2004, Isolated From a Fire Sprinkler System.</title>
        <authorList>
            <person name="Everhart A.D."/>
            <person name="Kidane D.T."/>
            <person name="Farone A.L."/>
            <person name="Farone M.B."/>
        </authorList>
    </citation>
    <scope>NUCLEOTIDE SEQUENCE [LARGE SCALE GENOMIC DNA]</scope>
    <source>
        <strain evidence="1 2">DSB2004</strain>
    </source>
</reference>
<proteinExistence type="predicted"/>
<evidence type="ECO:0008006" key="3">
    <source>
        <dbReference type="Google" id="ProtNLM"/>
    </source>
</evidence>
<protein>
    <recommendedName>
        <fullName evidence="3">NAD(+)--protein-arginine ADP-ribosyltransferase</fullName>
    </recommendedName>
</protein>
<accession>A0ABW8D4I1</accession>
<dbReference type="EMBL" id="JBGORX010000001">
    <property type="protein sequence ID" value="MFJ1267583.1"/>
    <property type="molecule type" value="Genomic_DNA"/>
</dbReference>
<sequence length="700" mass="79954">MPNVTEHFEKGNVVDVIDSFKQLNNQVARDYSPASGPLPKADYTFYFEELTRRLMAGERFTYEKAADNSHVIRFQNKVYNLTEIIAYANLDHLTFSRSDLDQYAEYCQNISIVRPENEHDEYPTEEYFEKQNKKAGGVFSDMHYGEMLALNVYSTNYYEEMNPFLRGYYDFSNKSPAEIRDVIIHSALCGQALAHAPNKTIDGTFRYESVYNPDLLEKRIKIAQEGGAEVVRGFISTGEEPALGFKNKVAITYTGLVGKYVGPLSKFPDEKEFLIPPTQMTYEGYAQENGVHYFHARPVVDLNFVHERAQEHATSSNVSTSKVHELYHYVTAIDKTIKANCSPDEYQLYKAQIGEIKAWAHVKLHELGRNPIPANISADLSVMWDKLSAISASALKNNEKFADYHIDMEEKRHAEQQMAGYQLARECTQIMNELHAANSPQYPLFSAKYPNGFNEFGVTDLLKIRAEISEDLLASKKLDCLVKLSVIKDVGEQHKDRTIDNFIGPMNEEIIRTKSVVRLEQIKEQLECKEVLQQIEATRFGPNDKQMHKYVQDTIKKMDRCINLDELRALKEELKSTLAILEKNKPAIDELKNIIQDFRDRANAFTVGMKSKANRIERAIGDDVPISERGKVQDAEPVLEALASHRHKHGKVYHEDGHINEKKASGTFHHFKQKMSELRESRPVGVVENEVAPEVAAMKY</sequence>